<evidence type="ECO:0008006" key="2">
    <source>
        <dbReference type="Google" id="ProtNLM"/>
    </source>
</evidence>
<dbReference type="PANTHER" id="PTHR47017:SF1">
    <property type="entry name" value="ACYL-COA"/>
    <property type="match status" value="1"/>
</dbReference>
<comment type="caution">
    <text evidence="1">The sequence shown here is derived from an EMBL/GenBank/DDBJ whole genome shotgun (WGS) entry which is preliminary data.</text>
</comment>
<name>X0V9C2_9ZZZZ</name>
<protein>
    <recommendedName>
        <fullName evidence="2">GNAT family N-acetyltransferase</fullName>
    </recommendedName>
</protein>
<accession>X0V9C2</accession>
<dbReference type="Pfam" id="PF04339">
    <property type="entry name" value="FemAB_like"/>
    <property type="match status" value="1"/>
</dbReference>
<sequence length="78" mass="8849">MVKTDTRIITDFSTIDQRDWDRLDHQDNPFLAHTFLAALETSGSISPESGWQPHHLALFQDDNLVAFAPTYVKSHSHG</sequence>
<reference evidence="1" key="1">
    <citation type="journal article" date="2014" name="Front. Microbiol.">
        <title>High frequency of phylogenetically diverse reductive dehalogenase-homologous genes in deep subseafloor sedimentary metagenomes.</title>
        <authorList>
            <person name="Kawai M."/>
            <person name="Futagami T."/>
            <person name="Toyoda A."/>
            <person name="Takaki Y."/>
            <person name="Nishi S."/>
            <person name="Hori S."/>
            <person name="Arai W."/>
            <person name="Tsubouchi T."/>
            <person name="Morono Y."/>
            <person name="Uchiyama I."/>
            <person name="Ito T."/>
            <person name="Fujiyama A."/>
            <person name="Inagaki F."/>
            <person name="Takami H."/>
        </authorList>
    </citation>
    <scope>NUCLEOTIDE SEQUENCE</scope>
    <source>
        <strain evidence="1">Expedition CK06-06</strain>
    </source>
</reference>
<evidence type="ECO:0000313" key="1">
    <source>
        <dbReference type="EMBL" id="GAG07942.1"/>
    </source>
</evidence>
<dbReference type="AlphaFoldDB" id="X0V9C2"/>
<dbReference type="PANTHER" id="PTHR47017">
    <property type="entry name" value="ACYL-COA"/>
    <property type="match status" value="1"/>
</dbReference>
<dbReference type="InterPro" id="IPR007434">
    <property type="entry name" value="FemAB-like"/>
</dbReference>
<organism evidence="1">
    <name type="scientific">marine sediment metagenome</name>
    <dbReference type="NCBI Taxonomy" id="412755"/>
    <lineage>
        <taxon>unclassified sequences</taxon>
        <taxon>metagenomes</taxon>
        <taxon>ecological metagenomes</taxon>
    </lineage>
</organism>
<dbReference type="EMBL" id="BARS01029736">
    <property type="protein sequence ID" value="GAG07942.1"/>
    <property type="molecule type" value="Genomic_DNA"/>
</dbReference>
<gene>
    <name evidence="1" type="ORF">S01H1_46437</name>
</gene>
<feature type="non-terminal residue" evidence="1">
    <location>
        <position position="78"/>
    </location>
</feature>
<proteinExistence type="predicted"/>